<dbReference type="PROSITE" id="PS51482">
    <property type="entry name" value="DEGV"/>
    <property type="match status" value="1"/>
</dbReference>
<sequence length="120" mass="13444">MSVGILTDSTSDIPKDICEKYDIEVIPLKVMFDKKTFIDDVDITPEEFYKKLKVSKKIPTTTQPTPYEFVQVYKKMAEKYDSIISIHISEKMSGTIASASSAKASLPDLDITIIDSKITS</sequence>
<dbReference type="InterPro" id="IPR050270">
    <property type="entry name" value="DegV_domain_contain"/>
</dbReference>
<accession>X1QBL0</accession>
<proteinExistence type="predicted"/>
<dbReference type="SUPFAM" id="SSF82549">
    <property type="entry name" value="DAK1/DegV-like"/>
    <property type="match status" value="1"/>
</dbReference>
<keyword evidence="1" id="KW-0446">Lipid-binding</keyword>
<reference evidence="2" key="1">
    <citation type="journal article" date="2014" name="Front. Microbiol.">
        <title>High frequency of phylogenetically diverse reductive dehalogenase-homologous genes in deep subseafloor sedimentary metagenomes.</title>
        <authorList>
            <person name="Kawai M."/>
            <person name="Futagami T."/>
            <person name="Toyoda A."/>
            <person name="Takaki Y."/>
            <person name="Nishi S."/>
            <person name="Hori S."/>
            <person name="Arai W."/>
            <person name="Tsubouchi T."/>
            <person name="Morono Y."/>
            <person name="Uchiyama I."/>
            <person name="Ito T."/>
            <person name="Fujiyama A."/>
            <person name="Inagaki F."/>
            <person name="Takami H."/>
        </authorList>
    </citation>
    <scope>NUCLEOTIDE SEQUENCE</scope>
    <source>
        <strain evidence="2">Expedition CK06-06</strain>
    </source>
</reference>
<dbReference type="PANTHER" id="PTHR33434:SF2">
    <property type="entry name" value="FATTY ACID-BINDING PROTEIN TM_1468"/>
    <property type="match status" value="1"/>
</dbReference>
<gene>
    <name evidence="2" type="ORF">S06H3_60933</name>
</gene>
<dbReference type="EMBL" id="BARV01039842">
    <property type="protein sequence ID" value="GAI48415.1"/>
    <property type="molecule type" value="Genomic_DNA"/>
</dbReference>
<dbReference type="NCBIfam" id="TIGR00762">
    <property type="entry name" value="DegV"/>
    <property type="match status" value="1"/>
</dbReference>
<dbReference type="AlphaFoldDB" id="X1QBL0"/>
<dbReference type="GO" id="GO:0008289">
    <property type="term" value="F:lipid binding"/>
    <property type="evidence" value="ECO:0007669"/>
    <property type="project" value="UniProtKB-KW"/>
</dbReference>
<dbReference type="Gene3D" id="3.40.50.10170">
    <property type="match status" value="1"/>
</dbReference>
<dbReference type="PANTHER" id="PTHR33434">
    <property type="entry name" value="DEGV DOMAIN-CONTAINING PROTEIN DR_1986-RELATED"/>
    <property type="match status" value="1"/>
</dbReference>
<evidence type="ECO:0008006" key="3">
    <source>
        <dbReference type="Google" id="ProtNLM"/>
    </source>
</evidence>
<dbReference type="InterPro" id="IPR003797">
    <property type="entry name" value="DegV"/>
</dbReference>
<organism evidence="2">
    <name type="scientific">marine sediment metagenome</name>
    <dbReference type="NCBI Taxonomy" id="412755"/>
    <lineage>
        <taxon>unclassified sequences</taxon>
        <taxon>metagenomes</taxon>
        <taxon>ecological metagenomes</taxon>
    </lineage>
</organism>
<protein>
    <recommendedName>
        <fullName evidence="3">DegV family protein</fullName>
    </recommendedName>
</protein>
<evidence type="ECO:0000256" key="1">
    <source>
        <dbReference type="ARBA" id="ARBA00023121"/>
    </source>
</evidence>
<name>X1QBL0_9ZZZZ</name>
<dbReference type="Pfam" id="PF02645">
    <property type="entry name" value="DegV"/>
    <property type="match status" value="1"/>
</dbReference>
<comment type="caution">
    <text evidence="2">The sequence shown here is derived from an EMBL/GenBank/DDBJ whole genome shotgun (WGS) entry which is preliminary data.</text>
</comment>
<evidence type="ECO:0000313" key="2">
    <source>
        <dbReference type="EMBL" id="GAI48415.1"/>
    </source>
</evidence>
<feature type="non-terminal residue" evidence="2">
    <location>
        <position position="120"/>
    </location>
</feature>